<dbReference type="EMBL" id="CZAE01000006">
    <property type="protein sequence ID" value="CUP02695.1"/>
    <property type="molecule type" value="Genomic_DNA"/>
</dbReference>
<dbReference type="InterPro" id="IPR032164">
    <property type="entry name" value="DUF5000"/>
</dbReference>
<reference evidence="7" key="2">
    <citation type="submission" date="2022-08" db="EMBL/GenBank/DDBJ databases">
        <title>Genome Sequencing of Bacteroides fragilis Group Isolates with Nanopore Technology.</title>
        <authorList>
            <person name="Tisza M.J."/>
            <person name="Smith D."/>
            <person name="Dekker J.P."/>
        </authorList>
    </citation>
    <scope>NUCLEOTIDE SEQUENCE</scope>
    <source>
        <strain evidence="7">BFG-527</strain>
    </source>
</reference>
<accession>A0A3E5GIS1</accession>
<feature type="chain" id="PRO_5041047157" evidence="2">
    <location>
        <begin position="22"/>
        <end position="423"/>
    </location>
</feature>
<dbReference type="Pfam" id="PF16391">
    <property type="entry name" value="DUF5000"/>
    <property type="match status" value="1"/>
</dbReference>
<feature type="domain" description="DUF5000" evidence="4">
    <location>
        <begin position="259"/>
        <end position="419"/>
    </location>
</feature>
<evidence type="ECO:0000313" key="9">
    <source>
        <dbReference type="Proteomes" id="UP001060104"/>
    </source>
</evidence>
<dbReference type="Proteomes" id="UP000095606">
    <property type="component" value="Unassembled WGS sequence"/>
</dbReference>
<dbReference type="AlphaFoldDB" id="A0A174JZR1"/>
<dbReference type="Gene3D" id="2.60.120.260">
    <property type="entry name" value="Galactose-binding domain-like"/>
    <property type="match status" value="1"/>
</dbReference>
<dbReference type="EMBL" id="CP103141">
    <property type="protein sequence ID" value="UVQ75688.1"/>
    <property type="molecule type" value="Genomic_DNA"/>
</dbReference>
<evidence type="ECO:0000259" key="4">
    <source>
        <dbReference type="Pfam" id="PF16391"/>
    </source>
</evidence>
<dbReference type="GeneID" id="69587931"/>
<accession>A0A174JZR1</accession>
<organism evidence="6 8">
    <name type="scientific">Bacteroides faecis</name>
    <dbReference type="NCBI Taxonomy" id="674529"/>
    <lineage>
        <taxon>Bacteria</taxon>
        <taxon>Pseudomonadati</taxon>
        <taxon>Bacteroidota</taxon>
        <taxon>Bacteroidia</taxon>
        <taxon>Bacteroidales</taxon>
        <taxon>Bacteroidaceae</taxon>
        <taxon>Bacteroides</taxon>
    </lineage>
</organism>
<keyword evidence="2" id="KW-0732">Signal</keyword>
<protein>
    <submittedName>
        <fullName evidence="7">DUF4959 domain-containing protein</fullName>
    </submittedName>
</protein>
<feature type="signal peptide" evidence="2">
    <location>
        <begin position="1"/>
        <end position="21"/>
    </location>
</feature>
<evidence type="ECO:0000256" key="2">
    <source>
        <dbReference type="SAM" id="SignalP"/>
    </source>
</evidence>
<dbReference type="Proteomes" id="UP001060104">
    <property type="component" value="Chromosome"/>
</dbReference>
<evidence type="ECO:0000259" key="3">
    <source>
        <dbReference type="Pfam" id="PF16323"/>
    </source>
</evidence>
<feature type="region of interest" description="Disordered" evidence="1">
    <location>
        <begin position="316"/>
        <end position="338"/>
    </location>
</feature>
<dbReference type="RefSeq" id="WP_055269275.1">
    <property type="nucleotide sequence ID" value="NZ_CABMFH010000004.1"/>
</dbReference>
<dbReference type="InterPro" id="IPR033431">
    <property type="entry name" value="DUF5126"/>
</dbReference>
<evidence type="ECO:0000313" key="7">
    <source>
        <dbReference type="EMBL" id="UVQ75688.1"/>
    </source>
</evidence>
<name>A0A174JZR1_9BACE</name>
<sequence length="423" mass="47689">MKTKYFMPVLFLFLSALLVCCTEEFVGQPSTDSTSPGTISVVKVESTPGGANIIYKAPSDPDLLYVKAYYELNGKMQNTSASLYTDTLKIVGFGNTDPQTIQVCCVDRSGNEGKAVPVDIKPLTPVVEQVFETIHMVTASGGIQLTWENKVRESVAIVIYASDNNGYLTEADVVYTSVPKGKYTLRGFDDKERTFAVKIRDRWGNNSEIKEGKFTPYFEEEIPKENGKGAMKRYWLPFDNPTNISWTNFEFWNMFDGITVGENMFHTNYGPPQSPVYFTIDLGCLVKLGRYKLWYRQNTGWGHHNPRKWRLYATADPKPSQDAHPSDEEEYWNKDANGVPPGKFATDTALGWYKVGDFEAEKPSLNGGSPQDDNDVMLSGLEFEVDPNLPPVRYIRFELVITWGGATDNVHISEWGFWGKIIK</sequence>
<evidence type="ECO:0000256" key="1">
    <source>
        <dbReference type="SAM" id="MobiDB-lite"/>
    </source>
</evidence>
<dbReference type="InterPro" id="IPR032527">
    <property type="entry name" value="DUF4959"/>
</dbReference>
<evidence type="ECO:0000313" key="6">
    <source>
        <dbReference type="EMBL" id="CUP02695.1"/>
    </source>
</evidence>
<evidence type="ECO:0000259" key="5">
    <source>
        <dbReference type="Pfam" id="PF17166"/>
    </source>
</evidence>
<dbReference type="Pfam" id="PF16323">
    <property type="entry name" value="DUF4959"/>
    <property type="match status" value="1"/>
</dbReference>
<dbReference type="Pfam" id="PF17166">
    <property type="entry name" value="DUF5126"/>
    <property type="match status" value="1"/>
</dbReference>
<proteinExistence type="predicted"/>
<gene>
    <name evidence="6" type="ORF">ERS852461_01688</name>
    <name evidence="7" type="ORF">NXY30_04595</name>
</gene>
<reference evidence="6 8" key="1">
    <citation type="submission" date="2015-09" db="EMBL/GenBank/DDBJ databases">
        <authorList>
            <consortium name="Pathogen Informatics"/>
        </authorList>
    </citation>
    <scope>NUCLEOTIDE SEQUENCE [LARGE SCALE GENOMIC DNA]</scope>
    <source>
        <strain evidence="6 8">2789STDY5834846</strain>
    </source>
</reference>
<feature type="domain" description="DUF4959" evidence="3">
    <location>
        <begin position="20"/>
        <end position="122"/>
    </location>
</feature>
<evidence type="ECO:0000313" key="8">
    <source>
        <dbReference type="Proteomes" id="UP000095606"/>
    </source>
</evidence>
<feature type="domain" description="DUF5126" evidence="5">
    <location>
        <begin position="123"/>
        <end position="224"/>
    </location>
</feature>
<keyword evidence="9" id="KW-1185">Reference proteome</keyword>